<protein>
    <submittedName>
        <fullName evidence="2">Helix-turn-helix domain-containing protein</fullName>
    </submittedName>
</protein>
<feature type="region of interest" description="Disordered" evidence="1">
    <location>
        <begin position="1"/>
        <end position="41"/>
    </location>
</feature>
<evidence type="ECO:0000256" key="1">
    <source>
        <dbReference type="SAM" id="MobiDB-lite"/>
    </source>
</evidence>
<reference evidence="2 3" key="1">
    <citation type="submission" date="2018-12" db="EMBL/GenBank/DDBJ databases">
        <title>Complete genome sequence of Streptomyces ficellus NRRL8067, the producer of ficellomycin, feldamycin and nojirimycin.</title>
        <authorList>
            <person name="Zhang H."/>
            <person name="Yue R."/>
            <person name="Liu Y."/>
            <person name="Li M."/>
            <person name="Mu H."/>
            <person name="Zhang J."/>
        </authorList>
    </citation>
    <scope>NUCLEOTIDE SEQUENCE [LARGE SCALE GENOMIC DNA]</scope>
    <source>
        <strain evidence="2 3">NRRL 8067</strain>
    </source>
</reference>
<evidence type="ECO:0000313" key="2">
    <source>
        <dbReference type="EMBL" id="QGV79534.1"/>
    </source>
</evidence>
<dbReference type="RefSeq" id="WP_156693279.1">
    <property type="nucleotide sequence ID" value="NZ_CP034279.1"/>
</dbReference>
<name>A0A6I6F9A1_9ACTN</name>
<feature type="compositionally biased region" description="Basic and acidic residues" evidence="1">
    <location>
        <begin position="135"/>
        <end position="152"/>
    </location>
</feature>
<sequence length="286" mass="30542">MDSQNPSAHAHAQSRTGGKIHPSRGARKSTHRGGVVHDNSRHTTRFTVIGNHLAQHTELSLLAIGLAVHIQSLPGGAQVDIGTLTGRFPEGKTRIAGALRELEAHGYLRRTRVRTDGGLIVTRTVSCNRPGRTGATEEPKPRPRRGADEPARRRALPAVPQPAYPTPDLLQTALGVLSGLRREDPRLLLSATDAEHLVPGVAAWLERDLTPEAVHRALTTGLPPEPLSRPAALLAHRLTAQLPPLPAFRAPNTTSAAPHPLQNCDLCDRAFRGPEPGTCGSCAAGR</sequence>
<organism evidence="2 3">
    <name type="scientific">Streptomyces ficellus</name>
    <dbReference type="NCBI Taxonomy" id="1977088"/>
    <lineage>
        <taxon>Bacteria</taxon>
        <taxon>Bacillati</taxon>
        <taxon>Actinomycetota</taxon>
        <taxon>Actinomycetes</taxon>
        <taxon>Kitasatosporales</taxon>
        <taxon>Streptomycetaceae</taxon>
        <taxon>Streptomyces</taxon>
    </lineage>
</organism>
<keyword evidence="3" id="KW-1185">Reference proteome</keyword>
<evidence type="ECO:0000313" key="3">
    <source>
        <dbReference type="Proteomes" id="UP000422572"/>
    </source>
</evidence>
<feature type="compositionally biased region" description="Basic residues" evidence="1">
    <location>
        <begin position="21"/>
        <end position="31"/>
    </location>
</feature>
<dbReference type="OrthoDB" id="9178552at2"/>
<dbReference type="EMBL" id="CP034279">
    <property type="protein sequence ID" value="QGV79534.1"/>
    <property type="molecule type" value="Genomic_DNA"/>
</dbReference>
<feature type="region of interest" description="Disordered" evidence="1">
    <location>
        <begin position="126"/>
        <end position="167"/>
    </location>
</feature>
<accession>A0A6I6F9A1</accession>
<dbReference type="KEGG" id="sfic:EIZ62_15745"/>
<proteinExistence type="predicted"/>
<dbReference type="AlphaFoldDB" id="A0A6I6F9A1"/>
<gene>
    <name evidence="2" type="ORF">EIZ62_15745</name>
</gene>
<dbReference type="Proteomes" id="UP000422572">
    <property type="component" value="Chromosome"/>
</dbReference>